<dbReference type="InterPro" id="IPR036291">
    <property type="entry name" value="NAD(P)-bd_dom_sf"/>
</dbReference>
<dbReference type="EMBL" id="JAWWNJ010000037">
    <property type="protein sequence ID" value="KAK7022268.1"/>
    <property type="molecule type" value="Genomic_DNA"/>
</dbReference>
<organism evidence="2 3">
    <name type="scientific">Favolaschia claudopus</name>
    <dbReference type="NCBI Taxonomy" id="2862362"/>
    <lineage>
        <taxon>Eukaryota</taxon>
        <taxon>Fungi</taxon>
        <taxon>Dikarya</taxon>
        <taxon>Basidiomycota</taxon>
        <taxon>Agaricomycotina</taxon>
        <taxon>Agaricomycetes</taxon>
        <taxon>Agaricomycetidae</taxon>
        <taxon>Agaricales</taxon>
        <taxon>Marasmiineae</taxon>
        <taxon>Mycenaceae</taxon>
        <taxon>Favolaschia</taxon>
    </lineage>
</organism>
<dbReference type="InterPro" id="IPR052228">
    <property type="entry name" value="Sec_Metab_Biosynth_Oxidored"/>
</dbReference>
<name>A0AAW0B889_9AGAR</name>
<gene>
    <name evidence="2" type="ORF">R3P38DRAFT_2532719</name>
</gene>
<dbReference type="Gene3D" id="3.40.50.720">
    <property type="entry name" value="NAD(P)-binding Rossmann-like Domain"/>
    <property type="match status" value="1"/>
</dbReference>
<dbReference type="InterPro" id="IPR002347">
    <property type="entry name" value="SDR_fam"/>
</dbReference>
<evidence type="ECO:0000313" key="2">
    <source>
        <dbReference type="EMBL" id="KAK7022268.1"/>
    </source>
</evidence>
<dbReference type="Proteomes" id="UP001362999">
    <property type="component" value="Unassembled WGS sequence"/>
</dbReference>
<keyword evidence="1" id="KW-0560">Oxidoreductase</keyword>
<dbReference type="AlphaFoldDB" id="A0AAW0B889"/>
<protein>
    <recommendedName>
        <fullName evidence="4">NAD(P)-binding protein</fullName>
    </recommendedName>
</protein>
<dbReference type="PANTHER" id="PTHR47534">
    <property type="entry name" value="YALI0E05731P"/>
    <property type="match status" value="1"/>
</dbReference>
<evidence type="ECO:0008006" key="4">
    <source>
        <dbReference type="Google" id="ProtNLM"/>
    </source>
</evidence>
<sequence length="361" mass="39474">MPPVALVESTNASYHPTYTPVAIFIGATSGVGQAMAEALARQTNGRAHIIIVGRSASAALKILAGFPKPPDEDGNWKHEFIPCDATSMRNVRAVCDALTSRLTRLNYLVMTAGSPESNSFTRAGETEEGVNYHLSMRYFMRYLFTQDLLPLLIAAKEQDQQAHVMCVQGAGFGLRIRTDDIGLHDTVRRSWKCLNGNMMPTVAAFKGIITGVTYNDGLVAYFATKYPTIAFTHISPGQVLTKGGTYIDLGWLFAPLAWIIKYVRMTFAFEQDERAKYMLFGLLDHANDRGGIFIRGDRGDIVSAHVFDSDFKSPFDNVETATLSSKYGVLQGIPMKGYGGSDASVAGLIRYTKEVLSGILG</sequence>
<dbReference type="PANTHER" id="PTHR47534:SF3">
    <property type="entry name" value="ALCOHOL DEHYDROGENASE-LIKE C-TERMINAL DOMAIN-CONTAINING PROTEIN"/>
    <property type="match status" value="1"/>
</dbReference>
<comment type="caution">
    <text evidence="2">The sequence shown here is derived from an EMBL/GenBank/DDBJ whole genome shotgun (WGS) entry which is preliminary data.</text>
</comment>
<dbReference type="SUPFAM" id="SSF51735">
    <property type="entry name" value="NAD(P)-binding Rossmann-fold domains"/>
    <property type="match status" value="1"/>
</dbReference>
<evidence type="ECO:0000313" key="3">
    <source>
        <dbReference type="Proteomes" id="UP001362999"/>
    </source>
</evidence>
<reference evidence="2 3" key="1">
    <citation type="journal article" date="2024" name="J Genomics">
        <title>Draft genome sequencing and assembly of Favolaschia claudopus CIRM-BRFM 2984 isolated from oak limbs.</title>
        <authorList>
            <person name="Navarro D."/>
            <person name="Drula E."/>
            <person name="Chaduli D."/>
            <person name="Cazenave R."/>
            <person name="Ahrendt S."/>
            <person name="Wang J."/>
            <person name="Lipzen A."/>
            <person name="Daum C."/>
            <person name="Barry K."/>
            <person name="Grigoriev I.V."/>
            <person name="Favel A."/>
            <person name="Rosso M.N."/>
            <person name="Martin F."/>
        </authorList>
    </citation>
    <scope>NUCLEOTIDE SEQUENCE [LARGE SCALE GENOMIC DNA]</scope>
    <source>
        <strain evidence="2 3">CIRM-BRFM 2984</strain>
    </source>
</reference>
<evidence type="ECO:0000256" key="1">
    <source>
        <dbReference type="ARBA" id="ARBA00023002"/>
    </source>
</evidence>
<accession>A0AAW0B889</accession>
<keyword evidence="3" id="KW-1185">Reference proteome</keyword>
<proteinExistence type="predicted"/>
<dbReference type="GO" id="GO:0016491">
    <property type="term" value="F:oxidoreductase activity"/>
    <property type="evidence" value="ECO:0007669"/>
    <property type="project" value="UniProtKB-KW"/>
</dbReference>
<dbReference type="Pfam" id="PF00106">
    <property type="entry name" value="adh_short"/>
    <property type="match status" value="1"/>
</dbReference>